<comment type="caution">
    <text evidence="1">The sequence shown here is derived from an EMBL/GenBank/DDBJ whole genome shotgun (WGS) entry which is preliminary data.</text>
</comment>
<dbReference type="EMBL" id="QJKJ01009774">
    <property type="protein sequence ID" value="RDX75628.1"/>
    <property type="molecule type" value="Genomic_DNA"/>
</dbReference>
<organism evidence="1 2">
    <name type="scientific">Mucuna pruriens</name>
    <name type="common">Velvet bean</name>
    <name type="synonym">Dolichos pruriens</name>
    <dbReference type="NCBI Taxonomy" id="157652"/>
    <lineage>
        <taxon>Eukaryota</taxon>
        <taxon>Viridiplantae</taxon>
        <taxon>Streptophyta</taxon>
        <taxon>Embryophyta</taxon>
        <taxon>Tracheophyta</taxon>
        <taxon>Spermatophyta</taxon>
        <taxon>Magnoliopsida</taxon>
        <taxon>eudicotyledons</taxon>
        <taxon>Gunneridae</taxon>
        <taxon>Pentapetalae</taxon>
        <taxon>rosids</taxon>
        <taxon>fabids</taxon>
        <taxon>Fabales</taxon>
        <taxon>Fabaceae</taxon>
        <taxon>Papilionoideae</taxon>
        <taxon>50 kb inversion clade</taxon>
        <taxon>NPAAA clade</taxon>
        <taxon>indigoferoid/millettioid clade</taxon>
        <taxon>Phaseoleae</taxon>
        <taxon>Mucuna</taxon>
    </lineage>
</organism>
<keyword evidence="2" id="KW-1185">Reference proteome</keyword>
<gene>
    <name evidence="1" type="ORF">CR513_44471</name>
</gene>
<reference evidence="1" key="1">
    <citation type="submission" date="2018-05" db="EMBL/GenBank/DDBJ databases">
        <title>Draft genome of Mucuna pruriens seed.</title>
        <authorList>
            <person name="Nnadi N.E."/>
            <person name="Vos R."/>
            <person name="Hasami M.H."/>
            <person name="Devisetty U.K."/>
            <person name="Aguiy J.C."/>
        </authorList>
    </citation>
    <scope>NUCLEOTIDE SEQUENCE [LARGE SCALE GENOMIC DNA]</scope>
    <source>
        <strain evidence="1">JCA_2017</strain>
    </source>
</reference>
<protein>
    <submittedName>
        <fullName evidence="1">Uncharacterized protein</fullName>
    </submittedName>
</protein>
<evidence type="ECO:0000313" key="2">
    <source>
        <dbReference type="Proteomes" id="UP000257109"/>
    </source>
</evidence>
<dbReference type="Proteomes" id="UP000257109">
    <property type="component" value="Unassembled WGS sequence"/>
</dbReference>
<sequence>MSMLIWMESRRQNLLELHAKLRANIEKRNEQYARQIGFGFICEKKGFLLKENTRSTKRRCVTS</sequence>
<feature type="non-terminal residue" evidence="1">
    <location>
        <position position="1"/>
    </location>
</feature>
<proteinExistence type="predicted"/>
<accession>A0A371FBE8</accession>
<dbReference type="AlphaFoldDB" id="A0A371FBE8"/>
<evidence type="ECO:0000313" key="1">
    <source>
        <dbReference type="EMBL" id="RDX75628.1"/>
    </source>
</evidence>
<name>A0A371FBE8_MUCPR</name>